<feature type="compositionally biased region" description="Basic and acidic residues" evidence="2">
    <location>
        <begin position="36"/>
        <end position="52"/>
    </location>
</feature>
<reference evidence="4" key="2">
    <citation type="submission" date="2023-05" db="EMBL/GenBank/DDBJ databases">
        <authorList>
            <consortium name="Lawrence Berkeley National Laboratory"/>
            <person name="Steindorff A."/>
            <person name="Hensen N."/>
            <person name="Bonometti L."/>
            <person name="Westerberg I."/>
            <person name="Brannstrom I.O."/>
            <person name="Guillou S."/>
            <person name="Cros-Aarteil S."/>
            <person name="Calhoun S."/>
            <person name="Haridas S."/>
            <person name="Kuo A."/>
            <person name="Mondo S."/>
            <person name="Pangilinan J."/>
            <person name="Riley R."/>
            <person name="Labutti K."/>
            <person name="Andreopoulos B."/>
            <person name="Lipzen A."/>
            <person name="Chen C."/>
            <person name="Yanf M."/>
            <person name="Daum C."/>
            <person name="Ng V."/>
            <person name="Clum A."/>
            <person name="Ohm R."/>
            <person name="Martin F."/>
            <person name="Silar P."/>
            <person name="Natvig D."/>
            <person name="Lalanne C."/>
            <person name="Gautier V."/>
            <person name="Ament-Velasquez S.L."/>
            <person name="Kruys A."/>
            <person name="Hutchinson M.I."/>
            <person name="Powell A.J."/>
            <person name="Barry K."/>
            <person name="Miller A.N."/>
            <person name="Grigoriev I.V."/>
            <person name="Debuchy R."/>
            <person name="Gladieux P."/>
            <person name="Thoren M.H."/>
            <person name="Johannesson H."/>
        </authorList>
    </citation>
    <scope>NUCLEOTIDE SEQUENCE</scope>
    <source>
        <strain evidence="4">CBS 990.96</strain>
    </source>
</reference>
<evidence type="ECO:0000313" key="5">
    <source>
        <dbReference type="Proteomes" id="UP001301958"/>
    </source>
</evidence>
<dbReference type="Gene3D" id="1.25.40.20">
    <property type="entry name" value="Ankyrin repeat-containing domain"/>
    <property type="match status" value="1"/>
</dbReference>
<feature type="domain" description="Nephrocystin 3-like N-terminal" evidence="3">
    <location>
        <begin position="258"/>
        <end position="423"/>
    </location>
</feature>
<organism evidence="4 5">
    <name type="scientific">Podospora fimiseda</name>
    <dbReference type="NCBI Taxonomy" id="252190"/>
    <lineage>
        <taxon>Eukaryota</taxon>
        <taxon>Fungi</taxon>
        <taxon>Dikarya</taxon>
        <taxon>Ascomycota</taxon>
        <taxon>Pezizomycotina</taxon>
        <taxon>Sordariomycetes</taxon>
        <taxon>Sordariomycetidae</taxon>
        <taxon>Sordariales</taxon>
        <taxon>Podosporaceae</taxon>
        <taxon>Podospora</taxon>
    </lineage>
</organism>
<evidence type="ECO:0000259" key="3">
    <source>
        <dbReference type="Pfam" id="PF24883"/>
    </source>
</evidence>
<dbReference type="InterPro" id="IPR056884">
    <property type="entry name" value="NPHP3-like_N"/>
</dbReference>
<feature type="region of interest" description="Disordered" evidence="2">
    <location>
        <begin position="16"/>
        <end position="68"/>
    </location>
</feature>
<sequence length="821" mass="92626">MFSCCFCPGRKKDESQTVVRERSGLEVGLDPCTGKDPSDAHEKEFSPLRETAEGGEESIIDASPDHPRGEDTLAVDDGCREGLISLKPLDDPSGNKQRVELLPSPMNGRVNTVPSLSQPKALRSSGLLAVAQMLPTPLVSFCTVGTFRADLLGNLERSSDELVEIAAQFVERAIRMHIVTVYEGRPVGTSVGPVVVGRASTVMNLPNERLIPHPTHDSNMIRESVVVEDSDIKACLDMLHFPEYRARRSNVSPAHHSTFDWIWKHPKYRQWERSRTSFLMWLQGKPRSGKSTLANFVRSCVGSRVGSSNSGRQTIVVDFYSARGGSRQNQHFWMLRSILYQFLLQVPGLWGNYRENFKHWKAARAGAHNPDEHPNLRLTAYVLIDALDESEEVRRQDIIELLRVVARRDSSWPIDFKIFLTSRPSPKIEQSLRGVDTIVLENETGSDIVNFVQSETKRIANDILDCDAEELSFISTYLIKASNGVFLWVKLVLDQLDERATDGFCSVAELEKLLLSIPRDLREAYRLGTNSTSLRQEMASVVELLKPLLVEALARGDDHSLDRLILHKDQTNSHYPVPKNDSRFHQEMIRSSMVLDNFDQVGLLQLAILRSGSEETTQKKTLAVLCNRGADPNLQDVAGSTALHTAVKIQGWVRDRLKDAIEELISPRILDGFLSLAKRALCFYEEDRKLHTGNLDQPIPYDWRSDKHIMDLQKLCILISSVARGGHNIFGSVDVFGTKLTRRDIWLALQRLQSVVIGSKIRRDAIWSLLWSIKSFQQRLVDHLLNFLERPEKFKELLKLLQTILLRPRHNTPAQGPQGGP</sequence>
<evidence type="ECO:0000313" key="4">
    <source>
        <dbReference type="EMBL" id="KAK4231622.1"/>
    </source>
</evidence>
<dbReference type="Pfam" id="PF24883">
    <property type="entry name" value="NPHP3_N"/>
    <property type="match status" value="1"/>
</dbReference>
<dbReference type="InterPro" id="IPR027417">
    <property type="entry name" value="P-loop_NTPase"/>
</dbReference>
<dbReference type="EMBL" id="MU865292">
    <property type="protein sequence ID" value="KAK4231622.1"/>
    <property type="molecule type" value="Genomic_DNA"/>
</dbReference>
<dbReference type="Proteomes" id="UP001301958">
    <property type="component" value="Unassembled WGS sequence"/>
</dbReference>
<dbReference type="InterPro" id="IPR036770">
    <property type="entry name" value="Ankyrin_rpt-contain_sf"/>
</dbReference>
<keyword evidence="1" id="KW-0677">Repeat</keyword>
<proteinExistence type="predicted"/>
<dbReference type="PANTHER" id="PTHR10039:SF5">
    <property type="entry name" value="NACHT DOMAIN-CONTAINING PROTEIN"/>
    <property type="match status" value="1"/>
</dbReference>
<accession>A0AAN7BYG8</accession>
<reference evidence="4" key="1">
    <citation type="journal article" date="2023" name="Mol. Phylogenet. Evol.">
        <title>Genome-scale phylogeny and comparative genomics of the fungal order Sordariales.</title>
        <authorList>
            <person name="Hensen N."/>
            <person name="Bonometti L."/>
            <person name="Westerberg I."/>
            <person name="Brannstrom I.O."/>
            <person name="Guillou S."/>
            <person name="Cros-Aarteil S."/>
            <person name="Calhoun S."/>
            <person name="Haridas S."/>
            <person name="Kuo A."/>
            <person name="Mondo S."/>
            <person name="Pangilinan J."/>
            <person name="Riley R."/>
            <person name="LaButti K."/>
            <person name="Andreopoulos B."/>
            <person name="Lipzen A."/>
            <person name="Chen C."/>
            <person name="Yan M."/>
            <person name="Daum C."/>
            <person name="Ng V."/>
            <person name="Clum A."/>
            <person name="Steindorff A."/>
            <person name="Ohm R.A."/>
            <person name="Martin F."/>
            <person name="Silar P."/>
            <person name="Natvig D.O."/>
            <person name="Lalanne C."/>
            <person name="Gautier V."/>
            <person name="Ament-Velasquez S.L."/>
            <person name="Kruys A."/>
            <person name="Hutchinson M.I."/>
            <person name="Powell A.J."/>
            <person name="Barry K."/>
            <person name="Miller A.N."/>
            <person name="Grigoriev I.V."/>
            <person name="Debuchy R."/>
            <person name="Gladieux P."/>
            <person name="Hiltunen Thoren M."/>
            <person name="Johannesson H."/>
        </authorList>
    </citation>
    <scope>NUCLEOTIDE SEQUENCE</scope>
    <source>
        <strain evidence="4">CBS 990.96</strain>
    </source>
</reference>
<comment type="caution">
    <text evidence="4">The sequence shown here is derived from an EMBL/GenBank/DDBJ whole genome shotgun (WGS) entry which is preliminary data.</text>
</comment>
<dbReference type="AlphaFoldDB" id="A0AAN7BYG8"/>
<name>A0AAN7BYG8_9PEZI</name>
<dbReference type="PANTHER" id="PTHR10039">
    <property type="entry name" value="AMELOGENIN"/>
    <property type="match status" value="1"/>
</dbReference>
<keyword evidence="5" id="KW-1185">Reference proteome</keyword>
<evidence type="ECO:0000256" key="2">
    <source>
        <dbReference type="SAM" id="MobiDB-lite"/>
    </source>
</evidence>
<evidence type="ECO:0000256" key="1">
    <source>
        <dbReference type="ARBA" id="ARBA00022737"/>
    </source>
</evidence>
<protein>
    <recommendedName>
        <fullName evidence="3">Nephrocystin 3-like N-terminal domain-containing protein</fullName>
    </recommendedName>
</protein>
<gene>
    <name evidence="4" type="ORF">QBC38DRAFT_451252</name>
</gene>
<dbReference type="SUPFAM" id="SSF52540">
    <property type="entry name" value="P-loop containing nucleoside triphosphate hydrolases"/>
    <property type="match status" value="1"/>
</dbReference>